<dbReference type="InterPro" id="IPR021816">
    <property type="entry name" value="DOCK_C/D_N"/>
</dbReference>
<dbReference type="Gene3D" id="2.30.29.30">
    <property type="entry name" value="Pleckstrin-homology domain (PH domain)/Phosphotyrosine-binding domain (PTB)"/>
    <property type="match status" value="1"/>
</dbReference>
<protein>
    <submittedName>
        <fullName evidence="7">Dedicator of cytokinesis 11</fullName>
    </submittedName>
</protein>
<keyword evidence="1" id="KW-0597">Phosphoprotein</keyword>
<reference evidence="7" key="1">
    <citation type="submission" date="2025-08" db="UniProtKB">
        <authorList>
            <consortium name="Ensembl"/>
        </authorList>
    </citation>
    <scope>IDENTIFICATION</scope>
</reference>
<dbReference type="FunFam" id="1.25.40.410:FF:000001">
    <property type="entry name" value="dedicator of cytokinesis protein 9 isoform X2"/>
    <property type="match status" value="1"/>
</dbReference>
<dbReference type="Ensembl" id="ENSCCRT00020051715.1">
    <property type="protein sequence ID" value="ENSCCRP00020047445.1"/>
    <property type="gene ID" value="ENSCCRG00020019509.1"/>
</dbReference>
<dbReference type="SUPFAM" id="SSF48371">
    <property type="entry name" value="ARM repeat"/>
    <property type="match status" value="1"/>
</dbReference>
<accession>A0A8C2EVV5</accession>
<dbReference type="InterPro" id="IPR043162">
    <property type="entry name" value="DOCK_C_lobe_C"/>
</dbReference>
<dbReference type="CDD" id="cd08697">
    <property type="entry name" value="C2_Dock-D"/>
    <property type="match status" value="1"/>
</dbReference>
<dbReference type="InterPro" id="IPR046769">
    <property type="entry name" value="DOCKER_Lobe_A"/>
</dbReference>
<evidence type="ECO:0000256" key="3">
    <source>
        <dbReference type="PROSITE-ProRule" id="PRU00983"/>
    </source>
</evidence>
<evidence type="ECO:0000256" key="2">
    <source>
        <dbReference type="ARBA" id="ARBA00022658"/>
    </source>
</evidence>
<dbReference type="GO" id="GO:0007264">
    <property type="term" value="P:small GTPase-mediated signal transduction"/>
    <property type="evidence" value="ECO:0007669"/>
    <property type="project" value="InterPro"/>
</dbReference>
<dbReference type="InterPro" id="IPR046770">
    <property type="entry name" value="DOCKER_Lobe_B"/>
</dbReference>
<keyword evidence="2" id="KW-0344">Guanine-nucleotide releasing factor</keyword>
<evidence type="ECO:0000259" key="5">
    <source>
        <dbReference type="PROSITE" id="PS51650"/>
    </source>
</evidence>
<feature type="domain" description="PH" evidence="4">
    <location>
        <begin position="133"/>
        <end position="235"/>
    </location>
</feature>
<dbReference type="Gene3D" id="1.20.58.740">
    <property type="match status" value="1"/>
</dbReference>
<dbReference type="Gene3D" id="2.60.40.150">
    <property type="entry name" value="C2 domain"/>
    <property type="match status" value="1"/>
</dbReference>
<dbReference type="Pfam" id="PF20421">
    <property type="entry name" value="DHR-2_Lobe_C"/>
    <property type="match status" value="1"/>
</dbReference>
<dbReference type="PROSITE" id="PS51650">
    <property type="entry name" value="C2_DOCK"/>
    <property type="match status" value="1"/>
</dbReference>
<dbReference type="PROSITE" id="PS51651">
    <property type="entry name" value="DOCKER"/>
    <property type="match status" value="1"/>
</dbReference>
<evidence type="ECO:0000313" key="8">
    <source>
        <dbReference type="Proteomes" id="UP000694701"/>
    </source>
</evidence>
<dbReference type="InterPro" id="IPR001849">
    <property type="entry name" value="PH_domain"/>
</dbReference>
<dbReference type="InterPro" id="IPR026791">
    <property type="entry name" value="DOCK"/>
</dbReference>
<sequence length="1748" mass="200645">MGSSPEQPKIIEPLDYENVVFQRKAQIHSDPQRDLLLWPADDVSVTQIERQRRTIVPSVPQNAENEAKSLFAKECIKMYSTNWHVINYNYEAYSGDFRTLPCKGMKTEKLPNQVFEVDEGEEDSSSLCSQRGGVMKQGWLQKANINSSLSVSMKVFKRRYFYLSQLPDGSYILNSYKDEKNFKESKGSIYLDSCTDVVPRNGFELKMQEGNSHYLAADSEAEMGEWVNTLKQTLLSAMDDRRNGSEPSEGSLETDQLNKMSRNEGRQKIVILDPETQRLDFSGIEPDVKPFEERFGRRIMVSCHDLTFSIQGCVSEKNDGILTNVEPFFISLALFDLSKGCKISADFHVDLNPPCVREMVNGHGLPVLQRVAESLIRFPTQGIFSVTNPHTDIFLLARVEKVLQNGITHCTEPYIKTSDISKVWLQKVLKTAKQTCQRLGQYRMPFAWAAKQVFKDTQGSLDTEGKFSPLYRQDSSKISTEDLIKLLTDLKKPEKSKLQIIPGQINITVECVPPDLSNSVTPFYIPVKPFEEQCERVSVEVEEFVPQEARYIHPFTIYKNHLYIYPQQLRYDNQKTFAKARNIAICVQFKDSDDEGAAPLKCIYGKPGGPLFTTSAFAAVLHHNQSPDFYNEIKIELPVHVHEKHHVLFTFYHISCELGNKTATKKRDGVETLVGYSWAPLLKDGRIQSSELQLPVSANLPAGYMFDKSQDSEKCCPYIKWVENAKPLFKVRAYVASTIYTQDLHLHNFFQYCQLMKSASQGSPAELVKYLKCLHAVETQVIIKFLPTVLVQLFEVLTMASKESQDIAVNSTRVIIHIVSQCHEEGLEHYLRMFLKYSWFFFETVAKSMAQYLLDGNRMKMPRAQRFPESFHQALQSLLLSIMPHITIRYEEIPEEARCVNFSLACFIKRCLTFMNRGFAFSLINDYVCGFSLKDPKVLTEMKFDFLMTVCNHEHYIPLNLPMAFGRTKLQRVQDQSLEYSLTEDYCKNHFLVGLLLREVADGLQGCPEIRQLAVAALKNLMIKHAMDDRYNNQQARICLLYLPLFELLYQNLSHMNSPGQLCRNGLGLTVNMHFSINHQALLEGNMSTEACLTVLDVLSLFTQSFKHQLLDSDGHNALMTKVFDTYLTLLKVGQSETAIKHIFASLRAFIIKVPLFKGRVTLCGSLCYEVLKCCMSKLSVLRGEASAILYLLMRNNFEYTKRKSFLRMHLQIIIVVSQLIADVALTGSSRFQESLSIINNFANSDKAMKTTTFPSEVKGLTMRIRTVLMATAQMREHEKDPEMLLDLQYSLARSYASTPELRRTWLDSMARAHSKNGDFSEAAMCNVHVAALVAEYLHRKKLFTSGLAAFKKITQNIDEEGAMKEDAGMQDVYYTEDVLVEQLEVCVEGLWKAERFELITHIARLIIPVYEKRHEFEKLRRLYDTLQRAYAKILEVMQSGRRLLGTYFRVAFYGQWDVETDGFFEEEDGKEYIYKEPKLTTLPEISLRLISLYEEKFGAENVKIIQDSNKVNQKDLDPKFAYIQVTFVKPYFDEKELAERKTDFEKCHNIQRFVFETPFTLTGKKQGGVEEQCKRRTILTTENSFPYVKKRIKVVGEKHLELKPIDVAIDEMKERSTELTKLCSNQEVNMKTLQLKLQGCVSVQVNAGPMAYARAFLDESKSGQSSKKVKELKEIFRQFVNACSMALDINERLIKEDQYEYHEELKANFKSMVKELSDIIHEQVCLNGHQILSSCSSFYFYKTNFCN</sequence>
<evidence type="ECO:0000256" key="1">
    <source>
        <dbReference type="ARBA" id="ARBA00022553"/>
    </source>
</evidence>
<dbReference type="PROSITE" id="PS50003">
    <property type="entry name" value="PH_DOMAIN"/>
    <property type="match status" value="1"/>
</dbReference>
<dbReference type="GO" id="GO:0051491">
    <property type="term" value="P:positive regulation of filopodium assembly"/>
    <property type="evidence" value="ECO:0007669"/>
    <property type="project" value="TreeGrafter"/>
</dbReference>
<dbReference type="Pfam" id="PF06920">
    <property type="entry name" value="DHR-2_Lobe_A"/>
    <property type="match status" value="1"/>
</dbReference>
<organism evidence="7 8">
    <name type="scientific">Cyprinus carpio</name>
    <name type="common">Common carp</name>
    <dbReference type="NCBI Taxonomy" id="7962"/>
    <lineage>
        <taxon>Eukaryota</taxon>
        <taxon>Metazoa</taxon>
        <taxon>Chordata</taxon>
        <taxon>Craniata</taxon>
        <taxon>Vertebrata</taxon>
        <taxon>Euteleostomi</taxon>
        <taxon>Actinopterygii</taxon>
        <taxon>Neopterygii</taxon>
        <taxon>Teleostei</taxon>
        <taxon>Ostariophysi</taxon>
        <taxon>Cypriniformes</taxon>
        <taxon>Cyprinidae</taxon>
        <taxon>Cyprininae</taxon>
        <taxon>Cyprinus</taxon>
    </lineage>
</organism>
<dbReference type="Proteomes" id="UP000694701">
    <property type="component" value="Unplaced"/>
</dbReference>
<dbReference type="InterPro" id="IPR046773">
    <property type="entry name" value="DOCKER_Lobe_C"/>
</dbReference>
<dbReference type="InterPro" id="IPR011993">
    <property type="entry name" value="PH-like_dom_sf"/>
</dbReference>
<dbReference type="Pfam" id="PF14429">
    <property type="entry name" value="DOCK-C2"/>
    <property type="match status" value="1"/>
</dbReference>
<dbReference type="PANTHER" id="PTHR23317:SF81">
    <property type="entry name" value="DEDICATOR OF CYTOKINESIS PROTEIN 11"/>
    <property type="match status" value="1"/>
</dbReference>
<dbReference type="Pfam" id="PF20422">
    <property type="entry name" value="DHR-2_Lobe_B"/>
    <property type="match status" value="1"/>
</dbReference>
<dbReference type="InterPro" id="IPR016024">
    <property type="entry name" value="ARM-type_fold"/>
</dbReference>
<comment type="similarity">
    <text evidence="3">Belongs to the DOCK family.</text>
</comment>
<evidence type="ECO:0000259" key="4">
    <source>
        <dbReference type="PROSITE" id="PS50003"/>
    </source>
</evidence>
<dbReference type="InterPro" id="IPR043161">
    <property type="entry name" value="DOCK_C_lobe_A"/>
</dbReference>
<dbReference type="SUPFAM" id="SSF50729">
    <property type="entry name" value="PH domain-like"/>
    <property type="match status" value="1"/>
</dbReference>
<dbReference type="InterPro" id="IPR037809">
    <property type="entry name" value="C2_Dock-D"/>
</dbReference>
<dbReference type="Pfam" id="PF11878">
    <property type="entry name" value="DOCK_C-D_N"/>
    <property type="match status" value="1"/>
</dbReference>
<name>A0A8C2EVV5_CYPCA</name>
<dbReference type="InterPro" id="IPR027007">
    <property type="entry name" value="C2_DOCK-type_domain"/>
</dbReference>
<evidence type="ECO:0000259" key="6">
    <source>
        <dbReference type="PROSITE" id="PS51651"/>
    </source>
</evidence>
<dbReference type="InterPro" id="IPR027357">
    <property type="entry name" value="DOCKER_dom"/>
</dbReference>
<dbReference type="InterPro" id="IPR035892">
    <property type="entry name" value="C2_domain_sf"/>
</dbReference>
<dbReference type="Pfam" id="PF00169">
    <property type="entry name" value="PH"/>
    <property type="match status" value="1"/>
</dbReference>
<feature type="domain" description="C2 DOCK-type" evidence="5">
    <location>
        <begin position="559"/>
        <end position="736"/>
    </location>
</feature>
<dbReference type="FunFam" id="1.20.58.740:FF:000001">
    <property type="entry name" value="dedicator of cytokinesis protein 9 isoform X1"/>
    <property type="match status" value="1"/>
</dbReference>
<evidence type="ECO:0000313" key="7">
    <source>
        <dbReference type="Ensembl" id="ENSCCRP00020047445.1"/>
    </source>
</evidence>
<dbReference type="Gene3D" id="1.25.40.410">
    <property type="match status" value="1"/>
</dbReference>
<proteinExistence type="inferred from homology"/>
<feature type="domain" description="DOCKER" evidence="6">
    <location>
        <begin position="1294"/>
        <end position="1726"/>
    </location>
</feature>
<dbReference type="SMART" id="SM00233">
    <property type="entry name" value="PH"/>
    <property type="match status" value="1"/>
</dbReference>
<dbReference type="GO" id="GO:0005085">
    <property type="term" value="F:guanyl-nucleotide exchange factor activity"/>
    <property type="evidence" value="ECO:0007669"/>
    <property type="project" value="UniProtKB-KW"/>
</dbReference>
<dbReference type="PANTHER" id="PTHR23317">
    <property type="entry name" value="DEDICATOR OF CYTOKINESIS DOCK"/>
    <property type="match status" value="1"/>
</dbReference>